<evidence type="ECO:0000313" key="2">
    <source>
        <dbReference type="Proteomes" id="UP000034816"/>
    </source>
</evidence>
<gene>
    <name evidence="1" type="ORF">UR73_C0037G0003</name>
</gene>
<dbReference type="Proteomes" id="UP000034816">
    <property type="component" value="Unassembled WGS sequence"/>
</dbReference>
<dbReference type="AlphaFoldDB" id="A0A0G0BZ93"/>
<dbReference type="EMBL" id="LBQH01000037">
    <property type="protein sequence ID" value="KKP74694.1"/>
    <property type="molecule type" value="Genomic_DNA"/>
</dbReference>
<sequence length="65" mass="7428">MKNQVLVEAIVASIPNVKPGHGSRRYRCCNNPGCKLNRGSESHRYGTEEFQSVVKKRYEEISGRY</sequence>
<proteinExistence type="predicted"/>
<organism evidence="1 2">
    <name type="scientific">candidate division WS6 bacterium GW2011_GWF1_35_23</name>
    <dbReference type="NCBI Taxonomy" id="1619097"/>
    <lineage>
        <taxon>Bacteria</taxon>
        <taxon>Candidatus Dojkabacteria</taxon>
    </lineage>
</organism>
<protein>
    <submittedName>
        <fullName evidence="1">Uncharacterized protein</fullName>
    </submittedName>
</protein>
<accession>A0A0G0BZ93</accession>
<comment type="caution">
    <text evidence="1">The sequence shown here is derived from an EMBL/GenBank/DDBJ whole genome shotgun (WGS) entry which is preliminary data.</text>
</comment>
<name>A0A0G0BZ93_9BACT</name>
<evidence type="ECO:0000313" key="1">
    <source>
        <dbReference type="EMBL" id="KKP74694.1"/>
    </source>
</evidence>
<reference evidence="1 2" key="1">
    <citation type="journal article" date="2015" name="Nature">
        <title>rRNA introns, odd ribosomes, and small enigmatic genomes across a large radiation of phyla.</title>
        <authorList>
            <person name="Brown C.T."/>
            <person name="Hug L.A."/>
            <person name="Thomas B.C."/>
            <person name="Sharon I."/>
            <person name="Castelle C.J."/>
            <person name="Singh A."/>
            <person name="Wilkins M.J."/>
            <person name="Williams K.H."/>
            <person name="Banfield J.F."/>
        </authorList>
    </citation>
    <scope>NUCLEOTIDE SEQUENCE [LARGE SCALE GENOMIC DNA]</scope>
</reference>